<feature type="domain" description="RecA-like N-terminal" evidence="7">
    <location>
        <begin position="20"/>
        <end position="129"/>
    </location>
</feature>
<reference evidence="9" key="1">
    <citation type="journal article" date="2019" name="Int. J. Syst. Evol. Microbiol.">
        <title>The Global Catalogue of Microorganisms (GCM) 10K type strain sequencing project: providing services to taxonomists for standard genome sequencing and annotation.</title>
        <authorList>
            <consortium name="The Broad Institute Genomics Platform"/>
            <consortium name="The Broad Institute Genome Sequencing Center for Infectious Disease"/>
            <person name="Wu L."/>
            <person name="Ma J."/>
        </authorList>
    </citation>
    <scope>NUCLEOTIDE SEQUENCE [LARGE SCALE GENOMIC DNA]</scope>
    <source>
        <strain evidence="9">JCM 4087</strain>
    </source>
</reference>
<dbReference type="Gene3D" id="3.40.50.300">
    <property type="entry name" value="P-loop containing nucleotide triphosphate hydrolases"/>
    <property type="match status" value="1"/>
</dbReference>
<dbReference type="Pfam" id="PF00154">
    <property type="entry name" value="RecA_N"/>
    <property type="match status" value="1"/>
</dbReference>
<dbReference type="PANTHER" id="PTHR45900:SF1">
    <property type="entry name" value="MITOCHONDRIAL DNA REPAIR PROTEIN RECA HOMOLOG-RELATED"/>
    <property type="match status" value="1"/>
</dbReference>
<evidence type="ECO:0000256" key="6">
    <source>
        <dbReference type="SAM" id="MobiDB-lite"/>
    </source>
</evidence>
<feature type="compositionally biased region" description="Basic residues" evidence="6">
    <location>
        <begin position="199"/>
        <end position="211"/>
    </location>
</feature>
<dbReference type="SUPFAM" id="SSF52540">
    <property type="entry name" value="P-loop containing nucleoside triphosphate hydrolases"/>
    <property type="match status" value="1"/>
</dbReference>
<evidence type="ECO:0000256" key="2">
    <source>
        <dbReference type="ARBA" id="ARBA00015553"/>
    </source>
</evidence>
<keyword evidence="3" id="KW-0547">Nucleotide-binding</keyword>
<proteinExistence type="inferred from homology"/>
<feature type="region of interest" description="Disordered" evidence="6">
    <location>
        <begin position="199"/>
        <end position="231"/>
    </location>
</feature>
<name>A0ABW1ECE4_9BACT</name>
<dbReference type="EMBL" id="JBHSPH010000002">
    <property type="protein sequence ID" value="MFC5861753.1"/>
    <property type="molecule type" value="Genomic_DNA"/>
</dbReference>
<dbReference type="Proteomes" id="UP001596091">
    <property type="component" value="Unassembled WGS sequence"/>
</dbReference>
<comment type="caution">
    <text evidence="8">The sequence shown here is derived from an EMBL/GenBank/DDBJ whole genome shotgun (WGS) entry which is preliminary data.</text>
</comment>
<evidence type="ECO:0000256" key="1">
    <source>
        <dbReference type="ARBA" id="ARBA00009391"/>
    </source>
</evidence>
<keyword evidence="4" id="KW-0067">ATP-binding</keyword>
<dbReference type="InterPro" id="IPR027417">
    <property type="entry name" value="P-loop_NTPase"/>
</dbReference>
<gene>
    <name evidence="8" type="ORF">ACFPT7_05570</name>
</gene>
<evidence type="ECO:0000256" key="3">
    <source>
        <dbReference type="ARBA" id="ARBA00022741"/>
    </source>
</evidence>
<evidence type="ECO:0000256" key="4">
    <source>
        <dbReference type="ARBA" id="ARBA00022840"/>
    </source>
</evidence>
<evidence type="ECO:0000259" key="7">
    <source>
        <dbReference type="Pfam" id="PF00154"/>
    </source>
</evidence>
<accession>A0ABW1ECE4</accession>
<evidence type="ECO:0000256" key="5">
    <source>
        <dbReference type="ARBA" id="ARBA00023172"/>
    </source>
</evidence>
<protein>
    <recommendedName>
        <fullName evidence="2">Protein RecA</fullName>
    </recommendedName>
</protein>
<sequence length="231" mass="24923">MESKFPAALTPVPRTLKDVAATGIPTIDRLLDGGFPVGAITEIAGNGSSGGTSLAIAFLAERTKLGVACAYVDTLDTYDPESGAAIGIDARRFLWVRCEANTVLNRIAKAIQATDLLLNAGGFGAIVLDLGSNEQQHASRIPLATWFRFRQAADRARCCLLVLGKAMYAGSSSALQIESSIRQLVRSATTMDGIRYEVRRRRDRQATRRKGPQPVSVAEWQAQYPRDGKEG</sequence>
<dbReference type="PANTHER" id="PTHR45900">
    <property type="entry name" value="RECA"/>
    <property type="match status" value="1"/>
</dbReference>
<keyword evidence="9" id="KW-1185">Reference proteome</keyword>
<organism evidence="8 9">
    <name type="scientific">Acidicapsa dinghuensis</name>
    <dbReference type="NCBI Taxonomy" id="2218256"/>
    <lineage>
        <taxon>Bacteria</taxon>
        <taxon>Pseudomonadati</taxon>
        <taxon>Acidobacteriota</taxon>
        <taxon>Terriglobia</taxon>
        <taxon>Terriglobales</taxon>
        <taxon>Acidobacteriaceae</taxon>
        <taxon>Acidicapsa</taxon>
    </lineage>
</organism>
<comment type="similarity">
    <text evidence="1">Belongs to the RecA family.</text>
</comment>
<dbReference type="RefSeq" id="WP_263337342.1">
    <property type="nucleotide sequence ID" value="NZ_JAGSYH010000004.1"/>
</dbReference>
<evidence type="ECO:0000313" key="9">
    <source>
        <dbReference type="Proteomes" id="UP001596091"/>
    </source>
</evidence>
<dbReference type="InterPro" id="IPR049428">
    <property type="entry name" value="RecA-like_N"/>
</dbReference>
<evidence type="ECO:0000313" key="8">
    <source>
        <dbReference type="EMBL" id="MFC5861753.1"/>
    </source>
</evidence>
<dbReference type="InterPro" id="IPR013765">
    <property type="entry name" value="DNA_recomb/repair_RecA"/>
</dbReference>
<keyword evidence="5" id="KW-0233">DNA recombination</keyword>